<keyword evidence="2" id="KW-1185">Reference proteome</keyword>
<sequence>MSNDNATRAWAYTLEQSIMRTNVRAYPDCSNTTVKHRISDGMPNAWAVYLCDDSKHYNLLCFDFDAHNNSDEERNLAVSQSEELCLLLDEKHIEYTLCQSGPSGGRHVWISMIDKLEASFVRNLAYASKNHYSTLDITPLLNTSEGCARPPLSPHHLGGYSRVIRGRENIICYATTSEQQIIELLNVLESTQPSLDVIDTSIQENIVCLQGAKRSLSHATRILLQTRVTNSTDTSVLLWRIMLGCVCARYKFEDVLPLVVSYPKAFTHALSVKVSSNSRKPRSQAQAQAILKYTWKRAVSFLTKHDTVRASVAMNDQTYIERTQKVVEAIHILWQILEAHNSKSIKASKASDTRVLMALAYFMLQANSLTVEADTRRLALHTGLSRQTVSVALRRLVGCGAVCLSRKSEGRHGAVWSMCVKSLQSQGKLLKLDTSGNTPPFTADANTVTTVKNYLLSTISKFLQIVSHDACTYRGIGIKNGNKLAYELMQTLDISSISQRLNYLAEQHSCVGIVENRKNLYTLERKLYAWYLQELNFMKLPIELKRTLSFARMPRNDEKKIDFMQARAYIKRA</sequence>
<organism evidence="1 2">
    <name type="scientific">Gardnerella swidsinskii</name>
    <dbReference type="NCBI Taxonomy" id="2792979"/>
    <lineage>
        <taxon>Bacteria</taxon>
        <taxon>Bacillati</taxon>
        <taxon>Actinomycetota</taxon>
        <taxon>Actinomycetes</taxon>
        <taxon>Bifidobacteriales</taxon>
        <taxon>Bifidobacteriaceae</taxon>
        <taxon>Gardnerella</taxon>
    </lineage>
</organism>
<accession>A0ABM6GHC9</accession>
<evidence type="ECO:0000313" key="2">
    <source>
        <dbReference type="Proteomes" id="UP000186260"/>
    </source>
</evidence>
<dbReference type="EMBL" id="CP019058">
    <property type="protein sequence ID" value="APW18110.1"/>
    <property type="molecule type" value="Genomic_DNA"/>
</dbReference>
<protein>
    <submittedName>
        <fullName evidence="1">Uncharacterized protein</fullName>
    </submittedName>
</protein>
<dbReference type="RefSeq" id="WP_076002525.1">
    <property type="nucleotide sequence ID" value="NZ_CP019058.1"/>
</dbReference>
<name>A0ABM6GHC9_9BIFI</name>
<proteinExistence type="predicted"/>
<evidence type="ECO:0000313" key="1">
    <source>
        <dbReference type="EMBL" id="APW18110.1"/>
    </source>
</evidence>
<reference evidence="2" key="1">
    <citation type="submission" date="2017-01" db="EMBL/GenBank/DDBJ databases">
        <title>Gardnerella vaginalis bacteremia associated with severe acute encephalopathy in a young female patient: Case Report and characterization of the isolate.</title>
        <authorList>
            <person name="Tankovic J."/>
            <person name="Timinskas A."/>
            <person name="Zilnyte M."/>
            <person name="Janulaitiene M."/>
            <person name="Zvirbliene A."/>
            <person name="Pleckaityte M."/>
        </authorList>
    </citation>
    <scope>NUCLEOTIDE SEQUENCE [LARGE SCALE GENOMIC DNA]</scope>
    <source>
        <strain evidence="2">GV37</strain>
    </source>
</reference>
<gene>
    <name evidence="1" type="ORF">BVL65_00350</name>
</gene>
<dbReference type="Proteomes" id="UP000186260">
    <property type="component" value="Chromosome"/>
</dbReference>